<evidence type="ECO:0000313" key="16">
    <source>
        <dbReference type="Proteomes" id="UP000770661"/>
    </source>
</evidence>
<feature type="signal peptide" evidence="14">
    <location>
        <begin position="1"/>
        <end position="24"/>
    </location>
</feature>
<dbReference type="AlphaFoldDB" id="A0A8J4XYK7"/>
<evidence type="ECO:0000256" key="2">
    <source>
        <dbReference type="ARBA" id="ARBA00008422"/>
    </source>
</evidence>
<dbReference type="GO" id="GO:0003993">
    <property type="term" value="F:acid phosphatase activity"/>
    <property type="evidence" value="ECO:0007669"/>
    <property type="project" value="TreeGrafter"/>
</dbReference>
<dbReference type="Pfam" id="PF00328">
    <property type="entry name" value="His_Phos_2"/>
    <property type="match status" value="1"/>
</dbReference>
<evidence type="ECO:0000256" key="8">
    <source>
        <dbReference type="ARBA" id="ARBA00023136"/>
    </source>
</evidence>
<dbReference type="GO" id="GO:0016020">
    <property type="term" value="C:membrane"/>
    <property type="evidence" value="ECO:0007669"/>
    <property type="project" value="UniProtKB-SubCell"/>
</dbReference>
<comment type="similarity">
    <text evidence="2">Belongs to the histidine acid phosphatase family. MINPP1 subfamily.</text>
</comment>
<keyword evidence="16" id="KW-1185">Reference proteome</keyword>
<comment type="subcellular location">
    <subcellularLocation>
        <location evidence="1">Membrane</location>
    </subcellularLocation>
</comment>
<dbReference type="PANTHER" id="PTHR20963">
    <property type="entry name" value="MULTIPLE INOSITOL POLYPHOSPHATE PHOSPHATASE-RELATED"/>
    <property type="match status" value="1"/>
</dbReference>
<accession>A0A8J4XYK7</accession>
<evidence type="ECO:0000256" key="6">
    <source>
        <dbReference type="ARBA" id="ARBA00022729"/>
    </source>
</evidence>
<dbReference type="PANTHER" id="PTHR20963:SF8">
    <property type="entry name" value="MULTIPLE INOSITOL POLYPHOSPHATE PHOSPHATASE 1"/>
    <property type="match status" value="1"/>
</dbReference>
<comment type="catalytic activity">
    <reaction evidence="12">
        <text>1D-myo-inositol hexakisphosphate + H2O = 1D-myo-inositol 1,2,4,5,6-pentakisphosphate + phosphate</text>
        <dbReference type="Rhea" id="RHEA:16989"/>
        <dbReference type="ChEBI" id="CHEBI:15377"/>
        <dbReference type="ChEBI" id="CHEBI:43474"/>
        <dbReference type="ChEBI" id="CHEBI:57798"/>
        <dbReference type="ChEBI" id="CHEBI:58130"/>
        <dbReference type="EC" id="3.1.3.62"/>
    </reaction>
    <physiologicalReaction direction="left-to-right" evidence="12">
        <dbReference type="Rhea" id="RHEA:16990"/>
    </physiologicalReaction>
</comment>
<dbReference type="InterPro" id="IPR000560">
    <property type="entry name" value="His_Pase_clade-2"/>
</dbReference>
<evidence type="ECO:0000256" key="5">
    <source>
        <dbReference type="ARBA" id="ARBA00018097"/>
    </source>
</evidence>
<name>A0A8J4XYK7_CHIOP</name>
<keyword evidence="6 14" id="KW-0732">Signal</keyword>
<evidence type="ECO:0000256" key="3">
    <source>
        <dbReference type="ARBA" id="ARBA00012976"/>
    </source>
</evidence>
<reference evidence="15" key="1">
    <citation type="submission" date="2020-07" db="EMBL/GenBank/DDBJ databases">
        <title>The High-quality genome of the commercially important snow crab, Chionoecetes opilio.</title>
        <authorList>
            <person name="Jeong J.-H."/>
            <person name="Ryu S."/>
        </authorList>
    </citation>
    <scope>NUCLEOTIDE SEQUENCE</scope>
    <source>
        <strain evidence="15">MADBK_172401_WGS</strain>
        <tissue evidence="15">Digestive gland</tissue>
    </source>
</reference>
<feature type="chain" id="PRO_5035226395" description="Multiple inositol polyphosphate phosphatase 1" evidence="14">
    <location>
        <begin position="25"/>
        <end position="467"/>
    </location>
</feature>
<comment type="catalytic activity">
    <reaction evidence="11">
        <text>1D-myo-inositol 1,2,4,5,6-pentakisphosphate + H2O = 1D-myo-inositol 1,2,5,6-tetrakisphosphate + phosphate</text>
        <dbReference type="Rhea" id="RHEA:77115"/>
        <dbReference type="ChEBI" id="CHEBI:15377"/>
        <dbReference type="ChEBI" id="CHEBI:43474"/>
        <dbReference type="ChEBI" id="CHEBI:57798"/>
        <dbReference type="ChEBI" id="CHEBI:195535"/>
        <dbReference type="EC" id="3.1.3.62"/>
    </reaction>
    <physiologicalReaction direction="left-to-right" evidence="11">
        <dbReference type="Rhea" id="RHEA:77116"/>
    </physiologicalReaction>
</comment>
<dbReference type="Proteomes" id="UP000770661">
    <property type="component" value="Unassembled WGS sequence"/>
</dbReference>
<comment type="catalytic activity">
    <reaction evidence="10">
        <text>1D-myo-inositol 1,2,5,6-tetrakisphosphate + H2O = 1D-myo-inositol 1,2,6-trisphosphate + phosphate</text>
        <dbReference type="Rhea" id="RHEA:77119"/>
        <dbReference type="ChEBI" id="CHEBI:15377"/>
        <dbReference type="ChEBI" id="CHEBI:43474"/>
        <dbReference type="ChEBI" id="CHEBI:195535"/>
        <dbReference type="ChEBI" id="CHEBI:195537"/>
        <dbReference type="EC" id="3.1.3.62"/>
    </reaction>
    <physiologicalReaction direction="left-to-right" evidence="10">
        <dbReference type="Rhea" id="RHEA:77120"/>
    </physiologicalReaction>
</comment>
<evidence type="ECO:0000256" key="1">
    <source>
        <dbReference type="ARBA" id="ARBA00004370"/>
    </source>
</evidence>
<evidence type="ECO:0000256" key="13">
    <source>
        <dbReference type="ARBA" id="ARBA00043832"/>
    </source>
</evidence>
<protein>
    <recommendedName>
        <fullName evidence="5">Multiple inositol polyphosphate phosphatase 1</fullName>
        <ecNumber evidence="4">3.1.3.62</ecNumber>
        <ecNumber evidence="3">3.1.3.80</ecNumber>
    </recommendedName>
    <alternativeName>
        <fullName evidence="9">2,3-bisphosphoglycerate 3-phosphatase</fullName>
    </alternativeName>
</protein>
<evidence type="ECO:0000256" key="14">
    <source>
        <dbReference type="SAM" id="SignalP"/>
    </source>
</evidence>
<evidence type="ECO:0000256" key="7">
    <source>
        <dbReference type="ARBA" id="ARBA00022801"/>
    </source>
</evidence>
<evidence type="ECO:0000256" key="11">
    <source>
        <dbReference type="ARBA" id="ARBA00043671"/>
    </source>
</evidence>
<dbReference type="GO" id="GO:0052745">
    <property type="term" value="F:inositol phosphate phosphatase activity"/>
    <property type="evidence" value="ECO:0007669"/>
    <property type="project" value="TreeGrafter"/>
</dbReference>
<keyword evidence="8" id="KW-0472">Membrane</keyword>
<dbReference type="EC" id="3.1.3.62" evidence="4"/>
<dbReference type="GO" id="GO:0034417">
    <property type="term" value="F:bisphosphoglycerate 3-phosphatase activity"/>
    <property type="evidence" value="ECO:0007669"/>
    <property type="project" value="UniProtKB-EC"/>
</dbReference>
<comment type="catalytic activity">
    <reaction evidence="13">
        <text>(2R)-2,3-bisphosphoglycerate + H2O = (2R)-2-phosphoglycerate + phosphate</text>
        <dbReference type="Rhea" id="RHEA:27381"/>
        <dbReference type="ChEBI" id="CHEBI:15377"/>
        <dbReference type="ChEBI" id="CHEBI:43474"/>
        <dbReference type="ChEBI" id="CHEBI:58248"/>
        <dbReference type="ChEBI" id="CHEBI:58289"/>
        <dbReference type="EC" id="3.1.3.80"/>
    </reaction>
    <physiologicalReaction direction="left-to-right" evidence="13">
        <dbReference type="Rhea" id="RHEA:27382"/>
    </physiologicalReaction>
</comment>
<sequence>MGGQGTVTIGFILWLWWLCWRCHSLPICEGVEDETPLHLLSTKTGYFNAHRDGSHWEKYSEEAYKSLCLSSAGVLGEAGVATGTPRHGTRYPTTEGIGRLLKVLPALSRRIRDNHRQDRGCLKERDVAQLTDWFTPFELRDRDQLQEMGYEEMAALGSHWLEFLPNLFNVTYDPSLFKIDFTIKNRTEQSAYHFLRGMFGEDAVGNIELPRAYSPNFILKFYKACPRWLREVYKNNETTYKERWLFTETEQFKKTIHAVSARLGFMHPLSSNEVEAMYDECRFETAWWPTRKSAWCTAFSFYDFEVMEYHQDLKYYYEDSYGHPLNAKTACQTLNDIRKRFQQAVQSDGEVKPRGLLYFAHDKTVFKVMASLGLFRPAHHLRHDNFEDMKNRVWRSSFVCPFSSNLAFVLYRCAAEHKVAVFFQGEPLPLTEICQGTVCGWEELQGWLKEKHLSCDLNTLCMLKDEL</sequence>
<evidence type="ECO:0000256" key="12">
    <source>
        <dbReference type="ARBA" id="ARBA00043691"/>
    </source>
</evidence>
<organism evidence="15 16">
    <name type="scientific">Chionoecetes opilio</name>
    <name type="common">Atlantic snow crab</name>
    <name type="synonym">Cancer opilio</name>
    <dbReference type="NCBI Taxonomy" id="41210"/>
    <lineage>
        <taxon>Eukaryota</taxon>
        <taxon>Metazoa</taxon>
        <taxon>Ecdysozoa</taxon>
        <taxon>Arthropoda</taxon>
        <taxon>Crustacea</taxon>
        <taxon>Multicrustacea</taxon>
        <taxon>Malacostraca</taxon>
        <taxon>Eumalacostraca</taxon>
        <taxon>Eucarida</taxon>
        <taxon>Decapoda</taxon>
        <taxon>Pleocyemata</taxon>
        <taxon>Brachyura</taxon>
        <taxon>Eubrachyura</taxon>
        <taxon>Majoidea</taxon>
        <taxon>Majidae</taxon>
        <taxon>Chionoecetes</taxon>
    </lineage>
</organism>
<evidence type="ECO:0000313" key="15">
    <source>
        <dbReference type="EMBL" id="KAG0716428.1"/>
    </source>
</evidence>
<dbReference type="EC" id="3.1.3.80" evidence="3"/>
<evidence type="ECO:0000256" key="9">
    <source>
        <dbReference type="ARBA" id="ARBA00031642"/>
    </source>
</evidence>
<dbReference type="InterPro" id="IPR029033">
    <property type="entry name" value="His_PPase_superfam"/>
</dbReference>
<dbReference type="SUPFAM" id="SSF53254">
    <property type="entry name" value="Phosphoglycerate mutase-like"/>
    <property type="match status" value="1"/>
</dbReference>
<keyword evidence="7" id="KW-0378">Hydrolase</keyword>
<dbReference type="CDD" id="cd07061">
    <property type="entry name" value="HP_HAP_like"/>
    <property type="match status" value="1"/>
</dbReference>
<evidence type="ECO:0000256" key="10">
    <source>
        <dbReference type="ARBA" id="ARBA00043668"/>
    </source>
</evidence>
<dbReference type="EMBL" id="JACEEZ010018894">
    <property type="protein sequence ID" value="KAG0716428.1"/>
    <property type="molecule type" value="Genomic_DNA"/>
</dbReference>
<dbReference type="Gene3D" id="3.40.50.1240">
    <property type="entry name" value="Phosphoglycerate mutase-like"/>
    <property type="match status" value="1"/>
</dbReference>
<gene>
    <name evidence="15" type="primary">Mipp1</name>
    <name evidence="15" type="ORF">GWK47_009761</name>
</gene>
<evidence type="ECO:0000256" key="4">
    <source>
        <dbReference type="ARBA" id="ARBA00013040"/>
    </source>
</evidence>
<comment type="caution">
    <text evidence="15">The sequence shown here is derived from an EMBL/GenBank/DDBJ whole genome shotgun (WGS) entry which is preliminary data.</text>
</comment>
<dbReference type="OrthoDB" id="6509975at2759"/>
<proteinExistence type="inferred from homology"/>